<evidence type="ECO:0000256" key="1">
    <source>
        <dbReference type="ARBA" id="ARBA00004429"/>
    </source>
</evidence>
<evidence type="ECO:0000256" key="2">
    <source>
        <dbReference type="ARBA" id="ARBA00022448"/>
    </source>
</evidence>
<evidence type="ECO:0000313" key="11">
    <source>
        <dbReference type="EMBL" id="MCY0386667.1"/>
    </source>
</evidence>
<evidence type="ECO:0000256" key="4">
    <source>
        <dbReference type="ARBA" id="ARBA00022519"/>
    </source>
</evidence>
<dbReference type="PANTHER" id="PTHR43357">
    <property type="entry name" value="INNER MEMBRANE ABC TRANSPORTER PERMEASE PROTEIN YDCV"/>
    <property type="match status" value="1"/>
</dbReference>
<keyword evidence="4" id="KW-0997">Cell inner membrane</keyword>
<sequence length="314" mass="33679">MADRDPPSSPARRSTPRPALRRARRRGGSGSLARRVSWVPSFRVTMGMAGALGLLLLLLPTVIVLVTSFTSGYSLRFPPPGFSLRWYRALAFDSPEILDALWVSLKVALAATSIATLLAVAAAVVLARRRSVVARLLDSFFMAPLTVPSLALGLGILVLFNLESAGLSFYSLLAGHIALCAPYVLYTTSASYAQLDPALLDSSRCLGASSWRTFRRIVLPALGPGIASGAFIAFMNSFDNVALSLFLSDARTEVLPIRLWHIIEDSLDVRAAAASGVLIAVTVLSMLIMERFAGVSRPFRGNSTAIPHLENHSA</sequence>
<evidence type="ECO:0000256" key="8">
    <source>
        <dbReference type="RuleBase" id="RU363032"/>
    </source>
</evidence>
<keyword evidence="2 8" id="KW-0813">Transport</keyword>
<dbReference type="InterPro" id="IPR035906">
    <property type="entry name" value="MetI-like_sf"/>
</dbReference>
<name>A0ABT3ZJN7_9BURK</name>
<feature type="region of interest" description="Disordered" evidence="9">
    <location>
        <begin position="1"/>
        <end position="28"/>
    </location>
</feature>
<evidence type="ECO:0000256" key="7">
    <source>
        <dbReference type="ARBA" id="ARBA00023136"/>
    </source>
</evidence>
<comment type="similarity">
    <text evidence="8">Belongs to the binding-protein-dependent transport system permease family.</text>
</comment>
<reference evidence="11" key="1">
    <citation type="submission" date="2022-11" db="EMBL/GenBank/DDBJ databases">
        <title>Robbsia betulipollinis sp. nov., isolated from pollen of birch (Betula pendula).</title>
        <authorList>
            <person name="Shi H."/>
            <person name="Ambika Manirajan B."/>
            <person name="Ratering S."/>
            <person name="Geissler-Plaum R."/>
            <person name="Schnell S."/>
        </authorList>
    </citation>
    <scope>NUCLEOTIDE SEQUENCE</scope>
    <source>
        <strain evidence="11">Bb-Pol-6</strain>
    </source>
</reference>
<protein>
    <submittedName>
        <fullName evidence="11">ABC transporter permease</fullName>
    </submittedName>
</protein>
<keyword evidence="12" id="KW-1185">Reference proteome</keyword>
<feature type="transmembrane region" description="Helical" evidence="8">
    <location>
        <begin position="139"/>
        <end position="161"/>
    </location>
</feature>
<dbReference type="InterPro" id="IPR000515">
    <property type="entry name" value="MetI-like"/>
</dbReference>
<dbReference type="Pfam" id="PF00528">
    <property type="entry name" value="BPD_transp_1"/>
    <property type="match status" value="1"/>
</dbReference>
<feature type="transmembrane region" description="Helical" evidence="8">
    <location>
        <begin position="100"/>
        <end position="127"/>
    </location>
</feature>
<proteinExistence type="inferred from homology"/>
<gene>
    <name evidence="11" type="ORF">OVY01_05330</name>
</gene>
<keyword evidence="7 8" id="KW-0472">Membrane</keyword>
<feature type="transmembrane region" description="Helical" evidence="8">
    <location>
        <begin position="167"/>
        <end position="186"/>
    </location>
</feature>
<keyword evidence="3" id="KW-1003">Cell membrane</keyword>
<feature type="domain" description="ABC transmembrane type-1" evidence="10">
    <location>
        <begin position="101"/>
        <end position="290"/>
    </location>
</feature>
<dbReference type="EMBL" id="JAPMXC010000001">
    <property type="protein sequence ID" value="MCY0386667.1"/>
    <property type="molecule type" value="Genomic_DNA"/>
</dbReference>
<dbReference type="PANTHER" id="PTHR43357:SF4">
    <property type="entry name" value="INNER MEMBRANE ABC TRANSPORTER PERMEASE PROTEIN YDCV"/>
    <property type="match status" value="1"/>
</dbReference>
<dbReference type="SUPFAM" id="SSF161098">
    <property type="entry name" value="MetI-like"/>
    <property type="match status" value="1"/>
</dbReference>
<keyword evidence="5 8" id="KW-0812">Transmembrane</keyword>
<evidence type="ECO:0000256" key="9">
    <source>
        <dbReference type="SAM" id="MobiDB-lite"/>
    </source>
</evidence>
<evidence type="ECO:0000259" key="10">
    <source>
        <dbReference type="PROSITE" id="PS50928"/>
    </source>
</evidence>
<dbReference type="Proteomes" id="UP001082899">
    <property type="component" value="Unassembled WGS sequence"/>
</dbReference>
<comment type="subcellular location">
    <subcellularLocation>
        <location evidence="1">Cell inner membrane</location>
        <topology evidence="1">Multi-pass membrane protein</topology>
    </subcellularLocation>
    <subcellularLocation>
        <location evidence="8">Cell membrane</location>
        <topology evidence="8">Multi-pass membrane protein</topology>
    </subcellularLocation>
</comment>
<comment type="caution">
    <text evidence="11">The sequence shown here is derived from an EMBL/GenBank/DDBJ whole genome shotgun (WGS) entry which is preliminary data.</text>
</comment>
<dbReference type="Gene3D" id="1.10.3720.10">
    <property type="entry name" value="MetI-like"/>
    <property type="match status" value="1"/>
</dbReference>
<accession>A0ABT3ZJN7</accession>
<dbReference type="CDD" id="cd06261">
    <property type="entry name" value="TM_PBP2"/>
    <property type="match status" value="1"/>
</dbReference>
<dbReference type="PROSITE" id="PS50928">
    <property type="entry name" value="ABC_TM1"/>
    <property type="match status" value="1"/>
</dbReference>
<evidence type="ECO:0000313" key="12">
    <source>
        <dbReference type="Proteomes" id="UP001082899"/>
    </source>
</evidence>
<feature type="transmembrane region" description="Helical" evidence="8">
    <location>
        <begin position="217"/>
        <end position="238"/>
    </location>
</feature>
<evidence type="ECO:0000256" key="5">
    <source>
        <dbReference type="ARBA" id="ARBA00022692"/>
    </source>
</evidence>
<keyword evidence="6 8" id="KW-1133">Transmembrane helix</keyword>
<evidence type="ECO:0000256" key="3">
    <source>
        <dbReference type="ARBA" id="ARBA00022475"/>
    </source>
</evidence>
<evidence type="ECO:0000256" key="6">
    <source>
        <dbReference type="ARBA" id="ARBA00022989"/>
    </source>
</evidence>
<feature type="transmembrane region" description="Helical" evidence="8">
    <location>
        <begin position="269"/>
        <end position="289"/>
    </location>
</feature>
<dbReference type="RefSeq" id="WP_267846213.1">
    <property type="nucleotide sequence ID" value="NZ_JAPMXC010000001.1"/>
</dbReference>
<organism evidence="11 12">
    <name type="scientific">Robbsia betulipollinis</name>
    <dbReference type="NCBI Taxonomy" id="2981849"/>
    <lineage>
        <taxon>Bacteria</taxon>
        <taxon>Pseudomonadati</taxon>
        <taxon>Pseudomonadota</taxon>
        <taxon>Betaproteobacteria</taxon>
        <taxon>Burkholderiales</taxon>
        <taxon>Burkholderiaceae</taxon>
        <taxon>Robbsia</taxon>
    </lineage>
</organism>